<evidence type="ECO:0000256" key="8">
    <source>
        <dbReference type="ARBA" id="ARBA00023141"/>
    </source>
</evidence>
<dbReference type="EnsemblPlants" id="Zm00001eb397170_T004">
    <property type="protein sequence ID" value="Zm00001eb397170_P004"/>
    <property type="gene ID" value="Zm00001eb397170"/>
</dbReference>
<feature type="domain" description="Prephenate dehydratase" evidence="11">
    <location>
        <begin position="57"/>
        <end position="233"/>
    </location>
</feature>
<protein>
    <recommendedName>
        <fullName evidence="3">arogenate dehydratase</fullName>
        <ecNumber evidence="3">4.2.1.91</ecNumber>
    </recommendedName>
</protein>
<dbReference type="PROSITE" id="PS00857">
    <property type="entry name" value="PREPHENATE_DEHYDR_1"/>
    <property type="match status" value="1"/>
</dbReference>
<evidence type="ECO:0000313" key="12">
    <source>
        <dbReference type="EnsemblPlants" id="Zm00001eb397170_P004"/>
    </source>
</evidence>
<keyword evidence="13" id="KW-1185">Reference proteome</keyword>
<evidence type="ECO:0000256" key="1">
    <source>
        <dbReference type="ARBA" id="ARBA00004470"/>
    </source>
</evidence>
<dbReference type="SUPFAM" id="SSF53850">
    <property type="entry name" value="Periplasmic binding protein-like II"/>
    <property type="match status" value="1"/>
</dbReference>
<dbReference type="PANTHER" id="PTHR21022:SF36">
    <property type="entry name" value="AROGENATE DEHYDRATASE"/>
    <property type="match status" value="1"/>
</dbReference>
<gene>
    <name evidence="12" type="primary">LOC100273905</name>
</gene>
<evidence type="ECO:0000256" key="5">
    <source>
        <dbReference type="ARBA" id="ARBA00022605"/>
    </source>
</evidence>
<keyword evidence="14" id="KW-1267">Proteomics identification</keyword>
<reference evidence="13" key="1">
    <citation type="journal article" date="2009" name="Science">
        <title>The B73 maize genome: complexity, diversity, and dynamics.</title>
        <authorList>
            <person name="Schnable P.S."/>
            <person name="Ware D."/>
            <person name="Fulton R.S."/>
            <person name="Stein J.C."/>
            <person name="Wei F."/>
            <person name="Pasternak S."/>
            <person name="Liang C."/>
            <person name="Zhang J."/>
            <person name="Fulton L."/>
            <person name="Graves T.A."/>
            <person name="Minx P."/>
            <person name="Reily A.D."/>
            <person name="Courtney L."/>
            <person name="Kruchowski S.S."/>
            <person name="Tomlinson C."/>
            <person name="Strong C."/>
            <person name="Delehaunty K."/>
            <person name="Fronick C."/>
            <person name="Courtney B."/>
            <person name="Rock S.M."/>
            <person name="Belter E."/>
            <person name="Du F."/>
            <person name="Kim K."/>
            <person name="Abbott R.M."/>
            <person name="Cotton M."/>
            <person name="Levy A."/>
            <person name="Marchetto P."/>
            <person name="Ochoa K."/>
            <person name="Jackson S.M."/>
            <person name="Gillam B."/>
            <person name="Chen W."/>
            <person name="Yan L."/>
            <person name="Higginbotham J."/>
            <person name="Cardenas M."/>
            <person name="Waligorski J."/>
            <person name="Applebaum E."/>
            <person name="Phelps L."/>
            <person name="Falcone J."/>
            <person name="Kanchi K."/>
            <person name="Thane T."/>
            <person name="Scimone A."/>
            <person name="Thane N."/>
            <person name="Henke J."/>
            <person name="Wang T."/>
            <person name="Ruppert J."/>
            <person name="Shah N."/>
            <person name="Rotter K."/>
            <person name="Hodges J."/>
            <person name="Ingenthron E."/>
            <person name="Cordes M."/>
            <person name="Kohlberg S."/>
            <person name="Sgro J."/>
            <person name="Delgado B."/>
            <person name="Mead K."/>
            <person name="Chinwalla A."/>
            <person name="Leonard S."/>
            <person name="Crouse K."/>
            <person name="Collura K."/>
            <person name="Kudrna D."/>
            <person name="Currie J."/>
            <person name="He R."/>
            <person name="Angelova A."/>
            <person name="Rajasekar S."/>
            <person name="Mueller T."/>
            <person name="Lomeli R."/>
            <person name="Scara G."/>
            <person name="Ko A."/>
            <person name="Delaney K."/>
            <person name="Wissotski M."/>
            <person name="Lopez G."/>
            <person name="Campos D."/>
            <person name="Braidotti M."/>
            <person name="Ashley E."/>
            <person name="Golser W."/>
            <person name="Kim H."/>
            <person name="Lee S."/>
            <person name="Lin J."/>
            <person name="Dujmic Z."/>
            <person name="Kim W."/>
            <person name="Talag J."/>
            <person name="Zuccolo A."/>
            <person name="Fan C."/>
            <person name="Sebastian A."/>
            <person name="Kramer M."/>
            <person name="Spiegel L."/>
            <person name="Nascimento L."/>
            <person name="Zutavern T."/>
            <person name="Miller B."/>
            <person name="Ambroise C."/>
            <person name="Muller S."/>
            <person name="Spooner W."/>
            <person name="Narechania A."/>
            <person name="Ren L."/>
            <person name="Wei S."/>
            <person name="Kumari S."/>
            <person name="Faga B."/>
            <person name="Levy M.J."/>
            <person name="McMahan L."/>
            <person name="Van Buren P."/>
            <person name="Vaughn M.W."/>
            <person name="Ying K."/>
            <person name="Yeh C.-T."/>
            <person name="Emrich S.J."/>
            <person name="Jia Y."/>
            <person name="Kalyanaraman A."/>
            <person name="Hsia A.-P."/>
            <person name="Barbazuk W.B."/>
            <person name="Baucom R.S."/>
            <person name="Brutnell T.P."/>
            <person name="Carpita N.C."/>
            <person name="Chaparro C."/>
            <person name="Chia J.-M."/>
            <person name="Deragon J.-M."/>
            <person name="Estill J.C."/>
            <person name="Fu Y."/>
            <person name="Jeddeloh J.A."/>
            <person name="Han Y."/>
            <person name="Lee H."/>
            <person name="Li P."/>
            <person name="Lisch D.R."/>
            <person name="Liu S."/>
            <person name="Liu Z."/>
            <person name="Nagel D.H."/>
            <person name="McCann M.C."/>
            <person name="SanMiguel P."/>
            <person name="Myers A.M."/>
            <person name="Nettleton D."/>
            <person name="Nguyen J."/>
            <person name="Penning B.W."/>
            <person name="Ponnala L."/>
            <person name="Schneider K.L."/>
            <person name="Schwartz D.C."/>
            <person name="Sharma A."/>
            <person name="Soderlund C."/>
            <person name="Springer N.M."/>
            <person name="Sun Q."/>
            <person name="Wang H."/>
            <person name="Waterman M."/>
            <person name="Westerman R."/>
            <person name="Wolfgruber T.K."/>
            <person name="Yang L."/>
            <person name="Yu Y."/>
            <person name="Zhang L."/>
            <person name="Zhou S."/>
            <person name="Zhu Q."/>
            <person name="Bennetzen J.L."/>
            <person name="Dawe R.K."/>
            <person name="Jiang J."/>
            <person name="Jiang N."/>
            <person name="Presting G.G."/>
            <person name="Wessler S.R."/>
            <person name="Aluru S."/>
            <person name="Martienssen R.A."/>
            <person name="Clifton S.W."/>
            <person name="McCombie W.R."/>
            <person name="Wing R.A."/>
            <person name="Wilson R.K."/>
        </authorList>
    </citation>
    <scope>NUCLEOTIDE SEQUENCE [LARGE SCALE GENOMIC DNA]</scope>
    <source>
        <strain evidence="13">cv. B73</strain>
    </source>
</reference>
<dbReference type="PANTHER" id="PTHR21022">
    <property type="entry name" value="PREPHENATE DEHYDRATASE P PROTEIN"/>
    <property type="match status" value="1"/>
</dbReference>
<dbReference type="FunFam" id="3.40.190.10:FF:000028">
    <property type="entry name" value="Arogenate dehydratase"/>
    <property type="match status" value="1"/>
</dbReference>
<comment type="subcellular location">
    <subcellularLocation>
        <location evidence="1">Plastid</location>
        <location evidence="1">Chloroplast stroma</location>
    </subcellularLocation>
</comment>
<keyword evidence="10" id="KW-0456">Lyase</keyword>
<dbReference type="FunFam" id="3.40.190.10:FF:000031">
    <property type="entry name" value="Arogenate dehydratase"/>
    <property type="match status" value="1"/>
</dbReference>
<keyword evidence="6" id="KW-0934">Plastid</keyword>
<accession>A0A804RBW3</accession>
<name>A0A804RBW3_MAIZE</name>
<dbReference type="Pfam" id="PF00800">
    <property type="entry name" value="PDT"/>
    <property type="match status" value="1"/>
</dbReference>
<dbReference type="GO" id="GO:0047769">
    <property type="term" value="F:arogenate dehydratase activity"/>
    <property type="evidence" value="ECO:0007669"/>
    <property type="project" value="UniProtKB-EC"/>
</dbReference>
<comment type="pathway">
    <text evidence="2">Amino-acid biosynthesis; L-phenylalanine biosynthesis; L-phenylalanine from L-arogenate: step 1/1.</text>
</comment>
<proteinExistence type="evidence at protein level"/>
<dbReference type="GO" id="GO:0009570">
    <property type="term" value="C:chloroplast stroma"/>
    <property type="evidence" value="ECO:0007669"/>
    <property type="project" value="UniProtKB-SubCell"/>
</dbReference>
<keyword evidence="8" id="KW-0057">Aromatic amino acid biosynthesis</keyword>
<evidence type="ECO:0000259" key="11">
    <source>
        <dbReference type="PROSITE" id="PS51171"/>
    </source>
</evidence>
<dbReference type="CDD" id="cd13631">
    <property type="entry name" value="PBP2_Ct-PDT_like"/>
    <property type="match status" value="1"/>
</dbReference>
<dbReference type="Proteomes" id="UP000007305">
    <property type="component" value="Chromosome 9"/>
</dbReference>
<dbReference type="OrthoDB" id="2414662at2759"/>
<dbReference type="EC" id="4.2.1.91" evidence="3"/>
<keyword evidence="7" id="KW-0809">Transit peptide</keyword>
<reference evidence="12" key="2">
    <citation type="submission" date="2019-07" db="EMBL/GenBank/DDBJ databases">
        <authorList>
            <person name="Seetharam A."/>
            <person name="Woodhouse M."/>
            <person name="Cannon E."/>
        </authorList>
    </citation>
    <scope>NUCLEOTIDE SEQUENCE [LARGE SCALE GENOMIC DNA]</scope>
    <source>
        <strain evidence="12">cv. B73</strain>
    </source>
</reference>
<dbReference type="AlphaFoldDB" id="A0A804RBW3"/>
<evidence type="ECO:0000256" key="6">
    <source>
        <dbReference type="ARBA" id="ARBA00022640"/>
    </source>
</evidence>
<evidence type="ECO:0000256" key="3">
    <source>
        <dbReference type="ARBA" id="ARBA00013259"/>
    </source>
</evidence>
<dbReference type="Gramene" id="Zm00001eb397170_T004">
    <property type="protein sequence ID" value="Zm00001eb397170_P004"/>
    <property type="gene ID" value="Zm00001eb397170"/>
</dbReference>
<dbReference type="Gene3D" id="3.40.190.10">
    <property type="entry name" value="Periplasmic binding protein-like II"/>
    <property type="match status" value="2"/>
</dbReference>
<keyword evidence="9" id="KW-0584">Phenylalanine biosynthesis</keyword>
<dbReference type="InterPro" id="IPR001086">
    <property type="entry name" value="Preph_deHydtase"/>
</dbReference>
<sequence>MAPTTCLRIPFLPARGRSANVNAPPSWLPRRLSLKSSATNGPFTSADVMGADWKGLKVAYQGCAGAYSEAAAKKAYPNCEAVPCEHFDTAFQAVQNWVVDRAVLPLENSLGGSIHRNYDLLVQHSLHIVGEVRLEVHHCLLANPGVKIENLKSVMSHPQALAQCEHTLTGLGIEHREAVDDTAGAAKIVAEHMVQDTGAIASSLAAKLYGLDVLAENIQDGKNNVTRFMMLARKPNILRNDRPFKVPIFVQIIFHCHTLSSLCNFLPLSHLVLIVTTTDQLYGQFVRQA</sequence>
<dbReference type="GO" id="GO:0009094">
    <property type="term" value="P:L-phenylalanine biosynthetic process"/>
    <property type="evidence" value="ECO:0007669"/>
    <property type="project" value="UniProtKB-KW"/>
</dbReference>
<evidence type="ECO:0000256" key="4">
    <source>
        <dbReference type="ARBA" id="ARBA00022528"/>
    </source>
</evidence>
<evidence type="ECO:0000256" key="9">
    <source>
        <dbReference type="ARBA" id="ARBA00023222"/>
    </source>
</evidence>
<keyword evidence="4" id="KW-0150">Chloroplast</keyword>
<organism evidence="12 13">
    <name type="scientific">Zea mays</name>
    <name type="common">Maize</name>
    <dbReference type="NCBI Taxonomy" id="4577"/>
    <lineage>
        <taxon>Eukaryota</taxon>
        <taxon>Viridiplantae</taxon>
        <taxon>Streptophyta</taxon>
        <taxon>Embryophyta</taxon>
        <taxon>Tracheophyta</taxon>
        <taxon>Spermatophyta</taxon>
        <taxon>Magnoliopsida</taxon>
        <taxon>Liliopsida</taxon>
        <taxon>Poales</taxon>
        <taxon>Poaceae</taxon>
        <taxon>PACMAD clade</taxon>
        <taxon>Panicoideae</taxon>
        <taxon>Andropogonodae</taxon>
        <taxon>Andropogoneae</taxon>
        <taxon>Tripsacinae</taxon>
        <taxon>Zea</taxon>
    </lineage>
</organism>
<evidence type="ECO:0000256" key="7">
    <source>
        <dbReference type="ARBA" id="ARBA00022946"/>
    </source>
</evidence>
<evidence type="ECO:0000313" key="13">
    <source>
        <dbReference type="Proteomes" id="UP000007305"/>
    </source>
</evidence>
<keyword evidence="5" id="KW-0028">Amino-acid biosynthesis</keyword>
<reference evidence="12" key="3">
    <citation type="submission" date="2021-05" db="UniProtKB">
        <authorList>
            <consortium name="EnsemblPlants"/>
        </authorList>
    </citation>
    <scope>IDENTIFICATION</scope>
    <source>
        <strain evidence="12">cv. B73</strain>
    </source>
</reference>
<evidence type="ECO:0000256" key="10">
    <source>
        <dbReference type="ARBA" id="ARBA00023239"/>
    </source>
</evidence>
<evidence type="ECO:0007829" key="14">
    <source>
        <dbReference type="PeptideAtlas" id="A0A804RBW3"/>
    </source>
</evidence>
<dbReference type="InterPro" id="IPR018528">
    <property type="entry name" value="Preph_deHydtase_CS"/>
</dbReference>
<dbReference type="GO" id="GO:0004664">
    <property type="term" value="F:prephenate dehydratase activity"/>
    <property type="evidence" value="ECO:0007669"/>
    <property type="project" value="InterPro"/>
</dbReference>
<dbReference type="PROSITE" id="PS51171">
    <property type="entry name" value="PREPHENATE_DEHYDR_3"/>
    <property type="match status" value="1"/>
</dbReference>
<evidence type="ECO:0000256" key="2">
    <source>
        <dbReference type="ARBA" id="ARBA00004929"/>
    </source>
</evidence>